<name>A0A5C4YA19_9DEIO</name>
<sequence length="263" mass="27860">MIPLRKTPGAGTSLPAGGTSGQVLAQTNSGLAWVDAPTEGVVPRLSAQPAGNAALPRSGVITPTIFQFNNVAWEFTPTADITITGVDYLAGPSGSSEADVAFYIWDVETRVNLPISGNVAIASNNYRVIFDTPIALTAGKKYRINEQTTSANSRTSSTQPIFTGMPYDTATLYMSSRIDGRYPNEPISTADYGYPPFDLLIQVPANPKGVIGPLDPADMPHVSDLALLPNGGQALYTGVTPPRPVYRAPDGTLYYGPAYSHQP</sequence>
<evidence type="ECO:0000313" key="4">
    <source>
        <dbReference type="Proteomes" id="UP000629870"/>
    </source>
</evidence>
<dbReference type="AlphaFoldDB" id="A0A5C4YA19"/>
<evidence type="ECO:0000313" key="2">
    <source>
        <dbReference type="EMBL" id="TNM71896.1"/>
    </source>
</evidence>
<evidence type="ECO:0000313" key="1">
    <source>
        <dbReference type="EMBL" id="MBB6016815.1"/>
    </source>
</evidence>
<comment type="caution">
    <text evidence="2">The sequence shown here is derived from an EMBL/GenBank/DDBJ whole genome shotgun (WGS) entry which is preliminary data.</text>
</comment>
<dbReference type="EMBL" id="JACHEW010000009">
    <property type="protein sequence ID" value="MBB6016815.1"/>
    <property type="molecule type" value="Genomic_DNA"/>
</dbReference>
<dbReference type="EMBL" id="VDMO01000005">
    <property type="protein sequence ID" value="TNM71896.1"/>
    <property type="molecule type" value="Genomic_DNA"/>
</dbReference>
<dbReference type="OrthoDB" id="10007870at2"/>
<dbReference type="Proteomes" id="UP000629870">
    <property type="component" value="Unassembled WGS sequence"/>
</dbReference>
<gene>
    <name evidence="2" type="ORF">FHR04_05885</name>
    <name evidence="1" type="ORF">HNQ04_002070</name>
</gene>
<reference evidence="1 4" key="2">
    <citation type="submission" date="2020-08" db="EMBL/GenBank/DDBJ databases">
        <title>Genomic Encyclopedia of Type Strains, Phase IV (KMG-IV): sequencing the most valuable type-strain genomes for metagenomic binning, comparative biology and taxonomic classification.</title>
        <authorList>
            <person name="Goeker M."/>
        </authorList>
    </citation>
    <scope>NUCLEOTIDE SEQUENCE [LARGE SCALE GENOMIC DNA]</scope>
    <source>
        <strain evidence="1 4">DSM 12027</strain>
    </source>
</reference>
<accession>A0A5C4YA19</accession>
<organism evidence="2 3">
    <name type="scientific">Deinococcus radiopugnans ATCC 19172</name>
    <dbReference type="NCBI Taxonomy" id="585398"/>
    <lineage>
        <taxon>Bacteria</taxon>
        <taxon>Thermotogati</taxon>
        <taxon>Deinococcota</taxon>
        <taxon>Deinococci</taxon>
        <taxon>Deinococcales</taxon>
        <taxon>Deinococcaceae</taxon>
        <taxon>Deinococcus</taxon>
    </lineage>
</organism>
<protein>
    <submittedName>
        <fullName evidence="2">Uncharacterized protein</fullName>
    </submittedName>
</protein>
<reference evidence="2 3" key="1">
    <citation type="submission" date="2019-06" db="EMBL/GenBank/DDBJ databases">
        <title>Genome sequence of Deinococcus radiopugnans ATCC 19172.</title>
        <authorList>
            <person name="Maclea K.S."/>
            <person name="Maynard C.R."/>
        </authorList>
    </citation>
    <scope>NUCLEOTIDE SEQUENCE [LARGE SCALE GENOMIC DNA]</scope>
    <source>
        <strain evidence="2 3">ATCC 19172</strain>
    </source>
</reference>
<proteinExistence type="predicted"/>
<dbReference type="RefSeq" id="WP_139401546.1">
    <property type="nucleotide sequence ID" value="NZ_JACHEW010000009.1"/>
</dbReference>
<evidence type="ECO:0000313" key="3">
    <source>
        <dbReference type="Proteomes" id="UP000313988"/>
    </source>
</evidence>
<dbReference type="Proteomes" id="UP000313988">
    <property type="component" value="Unassembled WGS sequence"/>
</dbReference>
<keyword evidence="4" id="KW-1185">Reference proteome</keyword>